<dbReference type="EMBL" id="BGPR01001335">
    <property type="protein sequence ID" value="GBM51400.1"/>
    <property type="molecule type" value="Genomic_DNA"/>
</dbReference>
<dbReference type="Proteomes" id="UP000499080">
    <property type="component" value="Unassembled WGS sequence"/>
</dbReference>
<accession>A0A4Y2GCS2</accession>
<organism evidence="1 2">
    <name type="scientific">Araneus ventricosus</name>
    <name type="common">Orbweaver spider</name>
    <name type="synonym">Epeira ventricosa</name>
    <dbReference type="NCBI Taxonomy" id="182803"/>
    <lineage>
        <taxon>Eukaryota</taxon>
        <taxon>Metazoa</taxon>
        <taxon>Ecdysozoa</taxon>
        <taxon>Arthropoda</taxon>
        <taxon>Chelicerata</taxon>
        <taxon>Arachnida</taxon>
        <taxon>Araneae</taxon>
        <taxon>Araneomorphae</taxon>
        <taxon>Entelegynae</taxon>
        <taxon>Araneoidea</taxon>
        <taxon>Araneidae</taxon>
        <taxon>Araneus</taxon>
    </lineage>
</organism>
<proteinExistence type="predicted"/>
<dbReference type="AlphaFoldDB" id="A0A4Y2GCS2"/>
<reference evidence="1 2" key="1">
    <citation type="journal article" date="2019" name="Sci. Rep.">
        <title>Orb-weaving spider Araneus ventricosus genome elucidates the spidroin gene catalogue.</title>
        <authorList>
            <person name="Kono N."/>
            <person name="Nakamura H."/>
            <person name="Ohtoshi R."/>
            <person name="Moran D.A.P."/>
            <person name="Shinohara A."/>
            <person name="Yoshida Y."/>
            <person name="Fujiwara M."/>
            <person name="Mori M."/>
            <person name="Tomita M."/>
            <person name="Arakawa K."/>
        </authorList>
    </citation>
    <scope>NUCLEOTIDE SEQUENCE [LARGE SCALE GENOMIC DNA]</scope>
</reference>
<evidence type="ECO:0000313" key="2">
    <source>
        <dbReference type="Proteomes" id="UP000499080"/>
    </source>
</evidence>
<sequence>MGIDCLPGRLSSSNMRDRSSCLWKTVLVPIYGDKLPAWKTVLVPICRGISCLPGRLSWIPSIGDCLPGRLSGHNIWGCCKLSSICGDKLPAWKTILVQYMGISYAWKTVCSILRISCLPGRLSCSI</sequence>
<protein>
    <submittedName>
        <fullName evidence="1">Uncharacterized protein</fullName>
    </submittedName>
</protein>
<comment type="caution">
    <text evidence="1">The sequence shown here is derived from an EMBL/GenBank/DDBJ whole genome shotgun (WGS) entry which is preliminary data.</text>
</comment>
<keyword evidence="2" id="KW-1185">Reference proteome</keyword>
<name>A0A4Y2GCS2_ARAVE</name>
<evidence type="ECO:0000313" key="1">
    <source>
        <dbReference type="EMBL" id="GBM51400.1"/>
    </source>
</evidence>
<gene>
    <name evidence="1" type="ORF">AVEN_203747_1</name>
</gene>